<keyword evidence="4 9" id="KW-0812">Transmembrane</keyword>
<gene>
    <name evidence="11" type="ORF">F5147DRAFT_722493</name>
</gene>
<evidence type="ECO:0000256" key="9">
    <source>
        <dbReference type="SAM" id="Phobius"/>
    </source>
</evidence>
<keyword evidence="6 9" id="KW-0472">Membrane</keyword>
<feature type="compositionally biased region" description="Polar residues" evidence="8">
    <location>
        <begin position="429"/>
        <end position="448"/>
    </location>
</feature>
<dbReference type="InterPro" id="IPR001905">
    <property type="entry name" value="Ammonium_transpt"/>
</dbReference>
<dbReference type="PROSITE" id="PS01219">
    <property type="entry name" value="AMMONIUM_TRANSP"/>
    <property type="match status" value="1"/>
</dbReference>
<evidence type="ECO:0000259" key="10">
    <source>
        <dbReference type="Pfam" id="PF00909"/>
    </source>
</evidence>
<evidence type="ECO:0000313" key="11">
    <source>
        <dbReference type="EMBL" id="KAG2092317.1"/>
    </source>
</evidence>
<dbReference type="Gene3D" id="1.10.3430.10">
    <property type="entry name" value="Ammonium transporter AmtB like domains"/>
    <property type="match status" value="1"/>
</dbReference>
<proteinExistence type="inferred from homology"/>
<name>A0A9P7JNE6_9AGAM</name>
<evidence type="ECO:0000256" key="6">
    <source>
        <dbReference type="ARBA" id="ARBA00023136"/>
    </source>
</evidence>
<keyword evidence="12" id="KW-1185">Reference proteome</keyword>
<dbReference type="GO" id="GO:0008519">
    <property type="term" value="F:ammonium channel activity"/>
    <property type="evidence" value="ECO:0007669"/>
    <property type="project" value="InterPro"/>
</dbReference>
<feature type="transmembrane region" description="Helical" evidence="9">
    <location>
        <begin position="46"/>
        <end position="66"/>
    </location>
</feature>
<feature type="transmembrane region" description="Helical" evidence="9">
    <location>
        <begin position="257"/>
        <end position="274"/>
    </location>
</feature>
<dbReference type="Pfam" id="PF00909">
    <property type="entry name" value="Ammonium_transp"/>
    <property type="match status" value="1"/>
</dbReference>
<evidence type="ECO:0000256" key="4">
    <source>
        <dbReference type="ARBA" id="ARBA00022692"/>
    </source>
</evidence>
<feature type="transmembrane region" description="Helical" evidence="9">
    <location>
        <begin position="165"/>
        <end position="185"/>
    </location>
</feature>
<dbReference type="Proteomes" id="UP000823399">
    <property type="component" value="Unassembled WGS sequence"/>
</dbReference>
<reference evidence="11" key="1">
    <citation type="journal article" date="2020" name="New Phytol.">
        <title>Comparative genomics reveals dynamic genome evolution in host specialist ectomycorrhizal fungi.</title>
        <authorList>
            <person name="Lofgren L.A."/>
            <person name="Nguyen N.H."/>
            <person name="Vilgalys R."/>
            <person name="Ruytinx J."/>
            <person name="Liao H.L."/>
            <person name="Branco S."/>
            <person name="Kuo A."/>
            <person name="LaButti K."/>
            <person name="Lipzen A."/>
            <person name="Andreopoulos W."/>
            <person name="Pangilinan J."/>
            <person name="Riley R."/>
            <person name="Hundley H."/>
            <person name="Na H."/>
            <person name="Barry K."/>
            <person name="Grigoriev I.V."/>
            <person name="Stajich J.E."/>
            <person name="Kennedy P.G."/>
        </authorList>
    </citation>
    <scope>NUCLEOTIDE SEQUENCE</scope>
    <source>
        <strain evidence="11">FC423</strain>
    </source>
</reference>
<dbReference type="SUPFAM" id="SSF111352">
    <property type="entry name" value="Ammonium transporter"/>
    <property type="match status" value="1"/>
</dbReference>
<evidence type="ECO:0000256" key="8">
    <source>
        <dbReference type="SAM" id="MobiDB-lite"/>
    </source>
</evidence>
<protein>
    <submittedName>
        <fullName evidence="11">Ammonium transporter AmtB-like domain-containing protein</fullName>
    </submittedName>
</protein>
<feature type="region of interest" description="Disordered" evidence="8">
    <location>
        <begin position="427"/>
        <end position="463"/>
    </location>
</feature>
<dbReference type="GeneID" id="64701176"/>
<feature type="transmembrane region" description="Helical" evidence="9">
    <location>
        <begin position="19"/>
        <end position="39"/>
    </location>
</feature>
<feature type="transmembrane region" description="Helical" evidence="9">
    <location>
        <begin position="205"/>
        <end position="223"/>
    </location>
</feature>
<feature type="transmembrane region" description="Helical" evidence="9">
    <location>
        <begin position="313"/>
        <end position="339"/>
    </location>
</feature>
<dbReference type="GO" id="GO:0005886">
    <property type="term" value="C:plasma membrane"/>
    <property type="evidence" value="ECO:0007669"/>
    <property type="project" value="TreeGrafter"/>
</dbReference>
<evidence type="ECO:0000256" key="5">
    <source>
        <dbReference type="ARBA" id="ARBA00022989"/>
    </source>
</evidence>
<feature type="transmembrane region" description="Helical" evidence="9">
    <location>
        <begin position="359"/>
        <end position="383"/>
    </location>
</feature>
<comment type="similarity">
    <text evidence="2">Belongs to the ammonia transporter channel (TC 1.A.11.2) family.</text>
</comment>
<keyword evidence="3" id="KW-0813">Transport</keyword>
<organism evidence="11 12">
    <name type="scientific">Suillus discolor</name>
    <dbReference type="NCBI Taxonomy" id="1912936"/>
    <lineage>
        <taxon>Eukaryota</taxon>
        <taxon>Fungi</taxon>
        <taxon>Dikarya</taxon>
        <taxon>Basidiomycota</taxon>
        <taxon>Agaricomycotina</taxon>
        <taxon>Agaricomycetes</taxon>
        <taxon>Agaricomycetidae</taxon>
        <taxon>Boletales</taxon>
        <taxon>Suillineae</taxon>
        <taxon>Suillaceae</taxon>
        <taxon>Suillus</taxon>
    </lineage>
</organism>
<accession>A0A9P7JNE6</accession>
<keyword evidence="7" id="KW-0924">Ammonia transport</keyword>
<comment type="caution">
    <text evidence="11">The sequence shown here is derived from an EMBL/GenBank/DDBJ whole genome shotgun (WGS) entry which is preliminary data.</text>
</comment>
<dbReference type="EMBL" id="JABBWM010000091">
    <property type="protein sequence ID" value="KAG2092317.1"/>
    <property type="molecule type" value="Genomic_DNA"/>
</dbReference>
<feature type="transmembrane region" description="Helical" evidence="9">
    <location>
        <begin position="280"/>
        <end position="301"/>
    </location>
</feature>
<dbReference type="InterPro" id="IPR029020">
    <property type="entry name" value="Ammonium/urea_transptr"/>
</dbReference>
<feature type="domain" description="Ammonium transporter AmtB-like" evidence="10">
    <location>
        <begin position="41"/>
        <end position="413"/>
    </location>
</feature>
<feature type="transmembrane region" description="Helical" evidence="9">
    <location>
        <begin position="127"/>
        <end position="145"/>
    </location>
</feature>
<keyword evidence="5 9" id="KW-1133">Transmembrane helix</keyword>
<comment type="subcellular location">
    <subcellularLocation>
        <location evidence="1">Membrane</location>
        <topology evidence="1">Multi-pass membrane protein</topology>
    </subcellularLocation>
</comment>
<dbReference type="OrthoDB" id="534912at2759"/>
<feature type="compositionally biased region" description="Basic and acidic residues" evidence="8">
    <location>
        <begin position="449"/>
        <end position="463"/>
    </location>
</feature>
<dbReference type="PANTHER" id="PTHR43029">
    <property type="entry name" value="AMMONIUM TRANSPORTER MEP2"/>
    <property type="match status" value="1"/>
</dbReference>
<evidence type="ECO:0000256" key="3">
    <source>
        <dbReference type="ARBA" id="ARBA00022448"/>
    </source>
</evidence>
<dbReference type="InterPro" id="IPR018047">
    <property type="entry name" value="Ammonium_transpt_CS"/>
</dbReference>
<dbReference type="PANTHER" id="PTHR43029:SF10">
    <property type="entry name" value="AMMONIUM TRANSPORTER MEP2"/>
    <property type="match status" value="1"/>
</dbReference>
<dbReference type="InterPro" id="IPR024041">
    <property type="entry name" value="NH4_transpt_AmtB-like_dom"/>
</dbReference>
<sequence length="463" mass="50203">MVNATYDASGDLYSSTGTIFNMGDIAWTLASTALVWIMIPGNVLNMIYLSMMTVAMVFFQVQYFALRNVLNQPSIGSPRVPAIVFCVFQLMFAAITYVMISMVSYSEHSCNSSPMIALGAIAERSRLGPLLAFVFIWSTLVYDPIACWTWNSQGWSYVLGGLDFAGGTPVHISSGTAALAISLYLGKRRGYGTERLAYKPHNTTYVILGMVFLWFGFNGGSALSANLRATQACIVTNLAASVGGLTWMLWDYRLERKWSVVSFCSGAIAGLVAITPGSGFVGSPAAVLFGFMAGTVCNFATQLKFIFKYDDTLDIFASHAIGGIAGNVLTGLFAQASIASADGVVTIPGGWLDQNYRQLGIQLADSVSGLSYSFVMTTIILWVMHFIPGLRIRCDEETEILGVDDAEMGEFAYDYVALENEVMPRSEYNAASSGSREPQHTTATTSQISEEKQIGEEDVSRVQ</sequence>
<evidence type="ECO:0000313" key="12">
    <source>
        <dbReference type="Proteomes" id="UP000823399"/>
    </source>
</evidence>
<evidence type="ECO:0000256" key="7">
    <source>
        <dbReference type="ARBA" id="ARBA00023177"/>
    </source>
</evidence>
<feature type="transmembrane region" description="Helical" evidence="9">
    <location>
        <begin position="229"/>
        <end position="250"/>
    </location>
</feature>
<feature type="transmembrane region" description="Helical" evidence="9">
    <location>
        <begin position="82"/>
        <end position="106"/>
    </location>
</feature>
<dbReference type="RefSeq" id="XP_041286842.1">
    <property type="nucleotide sequence ID" value="XM_041438917.1"/>
</dbReference>
<evidence type="ECO:0000256" key="2">
    <source>
        <dbReference type="ARBA" id="ARBA00005887"/>
    </source>
</evidence>
<dbReference type="AlphaFoldDB" id="A0A9P7JNE6"/>
<evidence type="ECO:0000256" key="1">
    <source>
        <dbReference type="ARBA" id="ARBA00004141"/>
    </source>
</evidence>